<feature type="signal peptide" evidence="3">
    <location>
        <begin position="1"/>
        <end position="29"/>
    </location>
</feature>
<keyword evidence="3" id="KW-0732">Signal</keyword>
<name>A0A4Z1PDJ6_9PEZI</name>
<feature type="compositionally biased region" description="Polar residues" evidence="1">
    <location>
        <begin position="50"/>
        <end position="69"/>
    </location>
</feature>
<keyword evidence="2" id="KW-0812">Transmembrane</keyword>
<accession>A0A4Z1PDJ6</accession>
<comment type="caution">
    <text evidence="4">The sequence shown here is derived from an EMBL/GenBank/DDBJ whole genome shotgun (WGS) entry which is preliminary data.</text>
</comment>
<feature type="compositionally biased region" description="Polar residues" evidence="1">
    <location>
        <begin position="219"/>
        <end position="247"/>
    </location>
</feature>
<keyword evidence="2" id="KW-1133">Transmembrane helix</keyword>
<feature type="region of interest" description="Disordered" evidence="1">
    <location>
        <begin position="32"/>
        <end position="91"/>
    </location>
</feature>
<dbReference type="AlphaFoldDB" id="A0A4Z1PDJ6"/>
<evidence type="ECO:0000313" key="4">
    <source>
        <dbReference type="EMBL" id="TID27581.1"/>
    </source>
</evidence>
<proteinExistence type="predicted"/>
<dbReference type="Proteomes" id="UP000298493">
    <property type="component" value="Unassembled WGS sequence"/>
</dbReference>
<feature type="transmembrane region" description="Helical" evidence="2">
    <location>
        <begin position="139"/>
        <end position="161"/>
    </location>
</feature>
<feature type="region of interest" description="Disordered" evidence="1">
    <location>
        <begin position="272"/>
        <end position="356"/>
    </location>
</feature>
<dbReference type="GO" id="GO:0000324">
    <property type="term" value="C:fungal-type vacuole"/>
    <property type="evidence" value="ECO:0007669"/>
    <property type="project" value="TreeGrafter"/>
</dbReference>
<feature type="compositionally biased region" description="Low complexity" evidence="1">
    <location>
        <begin position="32"/>
        <end position="49"/>
    </location>
</feature>
<feature type="region of interest" description="Disordered" evidence="1">
    <location>
        <begin position="216"/>
        <end position="253"/>
    </location>
</feature>
<reference evidence="4 5" key="1">
    <citation type="submission" date="2019-04" db="EMBL/GenBank/DDBJ databases">
        <title>High contiguity whole genome sequence and gene annotation resource for two Venturia nashicola isolates.</title>
        <authorList>
            <person name="Prokchorchik M."/>
            <person name="Won K."/>
            <person name="Lee Y."/>
            <person name="Choi E.D."/>
            <person name="Segonzac C."/>
            <person name="Sohn K.H."/>
        </authorList>
    </citation>
    <scope>NUCLEOTIDE SEQUENCE [LARGE SCALE GENOMIC DNA]</scope>
    <source>
        <strain evidence="4 5">PRI2</strain>
    </source>
</reference>
<feature type="compositionally biased region" description="Low complexity" evidence="1">
    <location>
        <begin position="70"/>
        <end position="91"/>
    </location>
</feature>
<organism evidence="4 5">
    <name type="scientific">Venturia nashicola</name>
    <dbReference type="NCBI Taxonomy" id="86259"/>
    <lineage>
        <taxon>Eukaryota</taxon>
        <taxon>Fungi</taxon>
        <taxon>Dikarya</taxon>
        <taxon>Ascomycota</taxon>
        <taxon>Pezizomycotina</taxon>
        <taxon>Dothideomycetes</taxon>
        <taxon>Pleosporomycetidae</taxon>
        <taxon>Venturiales</taxon>
        <taxon>Venturiaceae</taxon>
        <taxon>Venturia</taxon>
    </lineage>
</organism>
<dbReference type="PANTHER" id="PTHR36089">
    <property type="entry name" value="CHITIN SYNTHASE 3 COMPLEX PROTEIN CSI2-RELATED"/>
    <property type="match status" value="1"/>
</dbReference>
<evidence type="ECO:0000313" key="5">
    <source>
        <dbReference type="Proteomes" id="UP000298493"/>
    </source>
</evidence>
<feature type="compositionally biased region" description="Pro residues" evidence="1">
    <location>
        <begin position="306"/>
        <end position="318"/>
    </location>
</feature>
<evidence type="ECO:0000256" key="3">
    <source>
        <dbReference type="SAM" id="SignalP"/>
    </source>
</evidence>
<evidence type="ECO:0008006" key="6">
    <source>
        <dbReference type="Google" id="ProtNLM"/>
    </source>
</evidence>
<gene>
    <name evidence="4" type="ORF">E6O75_ATG00348</name>
</gene>
<dbReference type="EMBL" id="SNSC02000001">
    <property type="protein sequence ID" value="TID27581.1"/>
    <property type="molecule type" value="Genomic_DNA"/>
</dbReference>
<dbReference type="InterPro" id="IPR051009">
    <property type="entry name" value="PRM"/>
</dbReference>
<keyword evidence="2" id="KW-0472">Membrane</keyword>
<sequence>MRLLPHSPATVAASSPLSLLVLLATAANAQNTDTDTQTTGQSTTANTDTNSAKTAANSVSITAPNLSTVTDTPGATDSGTSTTASTTSVTDAPSLTSTNSIFHLSDVPTIAGYGVPTQVVPWTAGAPYMQHSNLPEGTVFIVVGAILGFMGAAVILWRGLVAWSLHSSVRKAAMTSHRNDSMLKLSKPNPYGGGGYGAGNMSLERLSAPTGKLSKHARMQSSSNPAGRNSSLFFSPTAGTGNHSSPTAALMGGNNRSSTFLPAGYYAAPGAASPGGVPASTTSPLSNLDPLHPSRAGYARQMDYTPSPPESPGLPPSSPGGGALPRTRGYAGGYERSSGYGHPSPETGMYAQGGNHKLNLHIPGGAVNGRRAPSANLEDMFEAHGNGSRERI</sequence>
<feature type="chain" id="PRO_5021484634" description="Csi2 protein" evidence="3">
    <location>
        <begin position="30"/>
        <end position="392"/>
    </location>
</feature>
<keyword evidence="5" id="KW-1185">Reference proteome</keyword>
<protein>
    <recommendedName>
        <fullName evidence="6">Csi2 protein</fullName>
    </recommendedName>
</protein>
<dbReference type="PANTHER" id="PTHR36089:SF1">
    <property type="entry name" value="CHITIN SYNTHASE 3 COMPLEX PROTEIN CSI2-RELATED"/>
    <property type="match status" value="1"/>
</dbReference>
<evidence type="ECO:0000256" key="2">
    <source>
        <dbReference type="SAM" id="Phobius"/>
    </source>
</evidence>
<evidence type="ECO:0000256" key="1">
    <source>
        <dbReference type="SAM" id="MobiDB-lite"/>
    </source>
</evidence>